<accession>A0ACB6ZAJ4</accession>
<keyword evidence="2" id="KW-1185">Reference proteome</keyword>
<reference evidence="1" key="2">
    <citation type="journal article" date="2020" name="Nat. Commun.">
        <title>Large-scale genome sequencing of mycorrhizal fungi provides insights into the early evolution of symbiotic traits.</title>
        <authorList>
            <person name="Miyauchi S."/>
            <person name="Kiss E."/>
            <person name="Kuo A."/>
            <person name="Drula E."/>
            <person name="Kohler A."/>
            <person name="Sanchez-Garcia M."/>
            <person name="Morin E."/>
            <person name="Andreopoulos B."/>
            <person name="Barry K.W."/>
            <person name="Bonito G."/>
            <person name="Buee M."/>
            <person name="Carver A."/>
            <person name="Chen C."/>
            <person name="Cichocki N."/>
            <person name="Clum A."/>
            <person name="Culley D."/>
            <person name="Crous P.W."/>
            <person name="Fauchery L."/>
            <person name="Girlanda M."/>
            <person name="Hayes R.D."/>
            <person name="Keri Z."/>
            <person name="LaButti K."/>
            <person name="Lipzen A."/>
            <person name="Lombard V."/>
            <person name="Magnuson J."/>
            <person name="Maillard F."/>
            <person name="Murat C."/>
            <person name="Nolan M."/>
            <person name="Ohm R.A."/>
            <person name="Pangilinan J."/>
            <person name="Pereira M.F."/>
            <person name="Perotto S."/>
            <person name="Peter M."/>
            <person name="Pfister S."/>
            <person name="Riley R."/>
            <person name="Sitrit Y."/>
            <person name="Stielow J.B."/>
            <person name="Szollosi G."/>
            <person name="Zifcakova L."/>
            <person name="Stursova M."/>
            <person name="Spatafora J.W."/>
            <person name="Tedersoo L."/>
            <person name="Vaario L.M."/>
            <person name="Yamada A."/>
            <person name="Yan M."/>
            <person name="Wang P."/>
            <person name="Xu J."/>
            <person name="Bruns T."/>
            <person name="Baldrian P."/>
            <person name="Vilgalys R."/>
            <person name="Dunand C."/>
            <person name="Henrissat B."/>
            <person name="Grigoriev I.V."/>
            <person name="Hibbett D."/>
            <person name="Nagy L.G."/>
            <person name="Martin F.M."/>
        </authorList>
    </citation>
    <scope>NUCLEOTIDE SEQUENCE</scope>
    <source>
        <strain evidence="1">P2</strain>
    </source>
</reference>
<name>A0ACB6ZAJ4_THEGA</name>
<reference evidence="1" key="1">
    <citation type="submission" date="2019-10" db="EMBL/GenBank/DDBJ databases">
        <authorList>
            <consortium name="DOE Joint Genome Institute"/>
            <person name="Kuo A."/>
            <person name="Miyauchi S."/>
            <person name="Kiss E."/>
            <person name="Drula E."/>
            <person name="Kohler A."/>
            <person name="Sanchez-Garcia M."/>
            <person name="Andreopoulos B."/>
            <person name="Barry K.W."/>
            <person name="Bonito G."/>
            <person name="Buee M."/>
            <person name="Carver A."/>
            <person name="Chen C."/>
            <person name="Cichocki N."/>
            <person name="Clum A."/>
            <person name="Culley D."/>
            <person name="Crous P.W."/>
            <person name="Fauchery L."/>
            <person name="Girlanda M."/>
            <person name="Hayes R."/>
            <person name="Keri Z."/>
            <person name="Labutti K."/>
            <person name="Lipzen A."/>
            <person name="Lombard V."/>
            <person name="Magnuson J."/>
            <person name="Maillard F."/>
            <person name="Morin E."/>
            <person name="Murat C."/>
            <person name="Nolan M."/>
            <person name="Ohm R."/>
            <person name="Pangilinan J."/>
            <person name="Pereira M."/>
            <person name="Perotto S."/>
            <person name="Peter M."/>
            <person name="Riley R."/>
            <person name="Sitrit Y."/>
            <person name="Stielow B."/>
            <person name="Szollosi G."/>
            <person name="Zifcakova L."/>
            <person name="Stursova M."/>
            <person name="Spatafora J.W."/>
            <person name="Tedersoo L."/>
            <person name="Vaario L.-M."/>
            <person name="Yamada A."/>
            <person name="Yan M."/>
            <person name="Wang P."/>
            <person name="Xu J."/>
            <person name="Bruns T."/>
            <person name="Baldrian P."/>
            <person name="Vilgalys R."/>
            <person name="Henrissat B."/>
            <person name="Grigoriev I.V."/>
            <person name="Hibbett D."/>
            <person name="Nagy L.G."/>
            <person name="Martin F.M."/>
        </authorList>
    </citation>
    <scope>NUCLEOTIDE SEQUENCE</scope>
    <source>
        <strain evidence="1">P2</strain>
    </source>
</reference>
<gene>
    <name evidence="1" type="ORF">BDM02DRAFT_3037162</name>
</gene>
<comment type="caution">
    <text evidence="1">The sequence shown here is derived from an EMBL/GenBank/DDBJ whole genome shotgun (WGS) entry which is preliminary data.</text>
</comment>
<organism evidence="1 2">
    <name type="scientific">Thelephora ganbajun</name>
    <name type="common">Ganba fungus</name>
    <dbReference type="NCBI Taxonomy" id="370292"/>
    <lineage>
        <taxon>Eukaryota</taxon>
        <taxon>Fungi</taxon>
        <taxon>Dikarya</taxon>
        <taxon>Basidiomycota</taxon>
        <taxon>Agaricomycotina</taxon>
        <taxon>Agaricomycetes</taxon>
        <taxon>Thelephorales</taxon>
        <taxon>Thelephoraceae</taxon>
        <taxon>Thelephora</taxon>
    </lineage>
</organism>
<sequence length="68" mass="7389">MCSRMVPRRSVSLQTPSELEANSSLLQTGACKTVSSVSLLGRLHHKRLTAPTARFYPPSPPPVNPPFS</sequence>
<dbReference type="EMBL" id="MU118059">
    <property type="protein sequence ID" value="KAF9646410.1"/>
    <property type="molecule type" value="Genomic_DNA"/>
</dbReference>
<dbReference type="Proteomes" id="UP000886501">
    <property type="component" value="Unassembled WGS sequence"/>
</dbReference>
<evidence type="ECO:0000313" key="1">
    <source>
        <dbReference type="EMBL" id="KAF9646410.1"/>
    </source>
</evidence>
<evidence type="ECO:0000313" key="2">
    <source>
        <dbReference type="Proteomes" id="UP000886501"/>
    </source>
</evidence>
<protein>
    <submittedName>
        <fullName evidence="1">Uncharacterized protein</fullName>
    </submittedName>
</protein>
<proteinExistence type="predicted"/>